<evidence type="ECO:0000256" key="1">
    <source>
        <dbReference type="SAM" id="Phobius"/>
    </source>
</evidence>
<dbReference type="EMBL" id="VTCY01000001">
    <property type="protein sequence ID" value="KAB0452788.1"/>
    <property type="molecule type" value="Genomic_DNA"/>
</dbReference>
<dbReference type="RefSeq" id="WP_010264258.1">
    <property type="nucleotide sequence ID" value="NZ_CP023730.1"/>
</dbReference>
<name>A0A643CMT9_ANAMA</name>
<dbReference type="AlphaFoldDB" id="A0A643CMT9"/>
<keyword evidence="1" id="KW-1133">Transmembrane helix</keyword>
<evidence type="ECO:0000313" key="2">
    <source>
        <dbReference type="EMBL" id="KAB0452788.1"/>
    </source>
</evidence>
<protein>
    <submittedName>
        <fullName evidence="2">Uncharacterized protein</fullName>
    </submittedName>
</protein>
<keyword evidence="1" id="KW-0472">Membrane</keyword>
<reference evidence="2" key="1">
    <citation type="submission" date="2019-08" db="EMBL/GenBank/DDBJ databases">
        <authorList>
            <person name="Amaro Estrada I."/>
            <person name="Quiroz Castaneda R.E."/>
            <person name="Martinez Ocampo F."/>
            <person name="Rodriguez Camarillo S.D."/>
        </authorList>
    </citation>
    <scope>NUCLEOTIDE SEQUENCE</scope>
    <source>
        <strain evidence="2">MEX-30-184-02</strain>
    </source>
</reference>
<sequence length="71" mass="7838">MSEGKVLWLVGRAFSAFKTSYEFSKSAIRSCGVKHGVCGLAPLMSFLIFYLLICCYAIDVELGFLCQSALF</sequence>
<feature type="transmembrane region" description="Helical" evidence="1">
    <location>
        <begin position="43"/>
        <end position="66"/>
    </location>
</feature>
<accession>A0A643CMT9</accession>
<keyword evidence="1" id="KW-0812">Transmembrane</keyword>
<organism evidence="2">
    <name type="scientific">Anaplasma marginale</name>
    <dbReference type="NCBI Taxonomy" id="770"/>
    <lineage>
        <taxon>Bacteria</taxon>
        <taxon>Pseudomonadati</taxon>
        <taxon>Pseudomonadota</taxon>
        <taxon>Alphaproteobacteria</taxon>
        <taxon>Rickettsiales</taxon>
        <taxon>Anaplasmataceae</taxon>
        <taxon>Anaplasma</taxon>
    </lineage>
</organism>
<comment type="caution">
    <text evidence="2">The sequence shown here is derived from an EMBL/GenBank/DDBJ whole genome shotgun (WGS) entry which is preliminary data.</text>
</comment>
<proteinExistence type="predicted"/>
<gene>
    <name evidence="2" type="ORF">FY207_00135</name>
</gene>